<dbReference type="InterPro" id="IPR046235">
    <property type="entry name" value="DUF6268"/>
</dbReference>
<name>A0A3N4NXK8_9FLAO</name>
<protein>
    <recommendedName>
        <fullName evidence="1">DUF6268 domain-containing protein</fullName>
    </recommendedName>
</protein>
<organism evidence="2 3">
    <name type="scientific">Aureibaculum marinum</name>
    <dbReference type="NCBI Taxonomy" id="2487930"/>
    <lineage>
        <taxon>Bacteria</taxon>
        <taxon>Pseudomonadati</taxon>
        <taxon>Bacteroidota</taxon>
        <taxon>Flavobacteriia</taxon>
        <taxon>Flavobacteriales</taxon>
        <taxon>Flavobacteriaceae</taxon>
        <taxon>Aureibaculum</taxon>
    </lineage>
</organism>
<evidence type="ECO:0000313" key="2">
    <source>
        <dbReference type="EMBL" id="RPE00815.1"/>
    </source>
</evidence>
<comment type="caution">
    <text evidence="2">The sequence shown here is derived from an EMBL/GenBank/DDBJ whole genome shotgun (WGS) entry which is preliminary data.</text>
</comment>
<dbReference type="Pfam" id="PF19783">
    <property type="entry name" value="DUF6268"/>
    <property type="match status" value="1"/>
</dbReference>
<sequence length="258" mass="29390">MNTANMDKNRSSSDIDFAINVPLKLGKIHFLNTLNYSIYNFDFKKTFYDYQAIENIYNISYGLSLLYPIYNDWKLKTNATLALSSNFKGSVNSDDLFLTGGITFEKQLINSIFEFGLGYYTFLGKPKILPTISYSSKINEMLTFKLGFPISNINYQFNDKSSITSELAFKGNYSNLSNLVVLDTYKSANKVEFNNTNLKIGYNYNMDSNWTISINAGGYLNSDYSLNNTNTNNEEGFDLFKSPFISTGVKFNIKNKNQ</sequence>
<feature type="domain" description="DUF6268" evidence="1">
    <location>
        <begin position="5"/>
        <end position="251"/>
    </location>
</feature>
<keyword evidence="3" id="KW-1185">Reference proteome</keyword>
<dbReference type="EMBL" id="RPFJ01000001">
    <property type="protein sequence ID" value="RPE00815.1"/>
    <property type="molecule type" value="Genomic_DNA"/>
</dbReference>
<accession>A0A3N4NXK8</accession>
<gene>
    <name evidence="2" type="ORF">EGM88_00240</name>
</gene>
<evidence type="ECO:0000313" key="3">
    <source>
        <dbReference type="Proteomes" id="UP000270856"/>
    </source>
</evidence>
<dbReference type="AlphaFoldDB" id="A0A3N4NXK8"/>
<evidence type="ECO:0000259" key="1">
    <source>
        <dbReference type="Pfam" id="PF19783"/>
    </source>
</evidence>
<reference evidence="2 3" key="1">
    <citation type="submission" date="2018-11" db="EMBL/GenBank/DDBJ databases">
        <title>Aureibaculum marinum gen. nov., sp. nov., a member of the family Flavobacteriaceae isolated from the Bohai Sea.</title>
        <authorList>
            <person name="Ji X."/>
        </authorList>
    </citation>
    <scope>NUCLEOTIDE SEQUENCE [LARGE SCALE GENOMIC DNA]</scope>
    <source>
        <strain evidence="2 3">BH-SD17</strain>
    </source>
</reference>
<dbReference type="Proteomes" id="UP000270856">
    <property type="component" value="Unassembled WGS sequence"/>
</dbReference>
<proteinExistence type="predicted"/>